<dbReference type="AlphaFoldDB" id="I2NB46"/>
<dbReference type="RefSeq" id="WP_006344908.1">
    <property type="nucleotide sequence ID" value="NZ_CP029159.1"/>
</dbReference>
<dbReference type="PANTHER" id="PTHR48101:SF1">
    <property type="entry name" value="METHYLMALONYL-COA MUTASE, LARGE SUBUNIT"/>
    <property type="match status" value="1"/>
</dbReference>
<evidence type="ECO:0000259" key="3">
    <source>
        <dbReference type="Pfam" id="PF01642"/>
    </source>
</evidence>
<protein>
    <submittedName>
        <fullName evidence="4">Methylmalonyl-CoA mutase</fullName>
    </submittedName>
</protein>
<dbReference type="Gene3D" id="3.20.20.240">
    <property type="entry name" value="Methylmalonyl-CoA mutase"/>
    <property type="match status" value="1"/>
</dbReference>
<comment type="subunit">
    <text evidence="1">Heterodimer of an alpha and a beta chain.</text>
</comment>
<sequence>MTDELRYTAARIPLASYYTALPPGTDAETLGKPGEPPYTRGPYGSMYRDVPWTVRPLAGFGTASDTNARLRMLLEEGATAVNTVFDYPTNRGYDSDDPVASADAGLGGVAVDSVDDVLELYEGIDLESVSVSLVLSHPVAAGVILAMYFAAAQERGIPLEALRGTLQNDFMMETVVLTAPQVLDPGFALRLAVDVVEYCTAAAPRWHPVSFAGYNYREAGADAVLEIALVVANAIATAQCMEARGHPFDSYARRLSGFLAAGNDLIEETAKFRAARRVYHRELSRRFRPLDPASTRLRFHVQTSGSTLTSRQPLNNIIRATVQALAAVLGGAQSLHVSAYDEAVGIPTPEAALTALRTQQILLKENGLAHSVDPLAGSYLIEHVTDELDARATAVLDEIEGQGGLVAAVESGWVHARLLDQAYNTTCMTDSGELPVVGVNCCVTSGEPPLEVFTPPHAAERQAHKLARLRARRDHRAVAAALDDLTACVKRGDSTMPALLAAAAARATVGECAQVFRTAHGHWHQPLS</sequence>
<keyword evidence="5" id="KW-1185">Reference proteome</keyword>
<dbReference type="InterPro" id="IPR016176">
    <property type="entry name" value="Cbl-dep_enz_cat"/>
</dbReference>
<evidence type="ECO:0000313" key="5">
    <source>
        <dbReference type="Proteomes" id="UP000005940"/>
    </source>
</evidence>
<keyword evidence="2" id="KW-0413">Isomerase</keyword>
<dbReference type="InterPro" id="IPR006099">
    <property type="entry name" value="MeMalonylCoA_mutase_a/b_cat"/>
</dbReference>
<proteinExistence type="predicted"/>
<dbReference type="EMBL" id="CP029159">
    <property type="protein sequence ID" value="QKM66094.1"/>
    <property type="molecule type" value="Genomic_DNA"/>
</dbReference>
<feature type="domain" description="Methylmalonyl-CoA mutase alpha/beta chain catalytic" evidence="3">
    <location>
        <begin position="9"/>
        <end position="521"/>
    </location>
</feature>
<evidence type="ECO:0000256" key="1">
    <source>
        <dbReference type="ARBA" id="ARBA00011870"/>
    </source>
</evidence>
<gene>
    <name evidence="4" type="ORF">STSU_001890</name>
</gene>
<dbReference type="GO" id="GO:0004494">
    <property type="term" value="F:methylmalonyl-CoA mutase activity"/>
    <property type="evidence" value="ECO:0007669"/>
    <property type="project" value="UniProtKB-EC"/>
</dbReference>
<dbReference type="Proteomes" id="UP000005940">
    <property type="component" value="Chromosome"/>
</dbReference>
<evidence type="ECO:0000256" key="2">
    <source>
        <dbReference type="ARBA" id="ARBA00023235"/>
    </source>
</evidence>
<dbReference type="PANTHER" id="PTHR48101">
    <property type="entry name" value="METHYLMALONYL-COA MUTASE, MITOCHONDRIAL-RELATED"/>
    <property type="match status" value="1"/>
</dbReference>
<name>I2NB46_STRT9</name>
<organism evidence="4 5">
    <name type="scientific">Streptomyces tsukubensis (strain DSM 42081 / NBRC 108919 / NRRL 18488 / 9993)</name>
    <dbReference type="NCBI Taxonomy" id="1114943"/>
    <lineage>
        <taxon>Bacteria</taxon>
        <taxon>Bacillati</taxon>
        <taxon>Actinomycetota</taxon>
        <taxon>Actinomycetes</taxon>
        <taxon>Kitasatosporales</taxon>
        <taxon>Streptomycetaceae</taxon>
        <taxon>Streptomyces</taxon>
    </lineage>
</organism>
<dbReference type="Pfam" id="PF01642">
    <property type="entry name" value="MM_CoA_mutase"/>
    <property type="match status" value="1"/>
</dbReference>
<dbReference type="SUPFAM" id="SSF51703">
    <property type="entry name" value="Cobalamin (vitamin B12)-dependent enzymes"/>
    <property type="match status" value="1"/>
</dbReference>
<dbReference type="NCBIfam" id="TIGR00641">
    <property type="entry name" value="acid_CoA_mut_N"/>
    <property type="match status" value="1"/>
</dbReference>
<evidence type="ECO:0000313" key="4">
    <source>
        <dbReference type="EMBL" id="QKM66094.1"/>
    </source>
</evidence>
<dbReference type="GO" id="GO:0031419">
    <property type="term" value="F:cobalamin binding"/>
    <property type="evidence" value="ECO:0007669"/>
    <property type="project" value="UniProtKB-KW"/>
</dbReference>
<accession>I2NB46</accession>
<dbReference type="InterPro" id="IPR006098">
    <property type="entry name" value="MMCoA_mutase_a_cat"/>
</dbReference>
<reference evidence="4 5" key="1">
    <citation type="journal article" date="2012" name="J. Bacteriol.">
        <title>Draft genome of Streptomyces tsukubaensis NRRL 18488, the producer of the clinically important immunosuppressant tacrolimus (FK506).</title>
        <authorList>
            <person name="Barreiro C."/>
            <person name="Prieto C."/>
            <person name="Sola-Landa A."/>
            <person name="Solera E."/>
            <person name="Martinez-Castro M."/>
            <person name="Perez-Redondo R."/>
            <person name="Garcia-Estrada C."/>
            <person name="Aparicio J.F."/>
            <person name="Fernandez-Martinez L.T."/>
            <person name="Santos-Aberturas J."/>
            <person name="Salehi-Najafabadi Z."/>
            <person name="Rodriguez-Garcia A."/>
            <person name="Tauch A."/>
            <person name="Martin J.F."/>
        </authorList>
    </citation>
    <scope>NUCLEOTIDE SEQUENCE [LARGE SCALE GENOMIC DNA]</scope>
    <source>
        <strain evidence="5">DSM 42081 / NBRC 108919 / NRRL 18488 / 9993</strain>
    </source>
</reference>